<dbReference type="InterPro" id="IPR005162">
    <property type="entry name" value="Retrotrans_gag_dom"/>
</dbReference>
<dbReference type="PANTHER" id="PTHR35046:SF9">
    <property type="entry name" value="RNA-DIRECTED DNA POLYMERASE"/>
    <property type="match status" value="1"/>
</dbReference>
<dbReference type="Pfam" id="PF17917">
    <property type="entry name" value="RT_RNaseH"/>
    <property type="match status" value="1"/>
</dbReference>
<dbReference type="InterPro" id="IPR056924">
    <property type="entry name" value="SH3_Tf2-1"/>
</dbReference>
<keyword evidence="2" id="KW-0808">Transferase</keyword>
<dbReference type="Pfam" id="PF03732">
    <property type="entry name" value="Retrotrans_gag"/>
    <property type="match status" value="1"/>
</dbReference>
<evidence type="ECO:0000313" key="15">
    <source>
        <dbReference type="Proteomes" id="UP000288805"/>
    </source>
</evidence>
<evidence type="ECO:0000259" key="12">
    <source>
        <dbReference type="Pfam" id="PF17921"/>
    </source>
</evidence>
<keyword evidence="4" id="KW-0540">Nuclease</keyword>
<feature type="domain" description="Integrase zinc-binding" evidence="12">
    <location>
        <begin position="796"/>
        <end position="843"/>
    </location>
</feature>
<dbReference type="GO" id="GO:0006508">
    <property type="term" value="P:proteolysis"/>
    <property type="evidence" value="ECO:0007669"/>
    <property type="project" value="UniProtKB-KW"/>
</dbReference>
<evidence type="ECO:0000256" key="6">
    <source>
        <dbReference type="ARBA" id="ARBA00022801"/>
    </source>
</evidence>
<feature type="domain" description="Reverse transcriptase RNase H-like" evidence="11">
    <location>
        <begin position="658"/>
        <end position="735"/>
    </location>
</feature>
<dbReference type="InterPro" id="IPR041588">
    <property type="entry name" value="Integrase_H2C2"/>
</dbReference>
<keyword evidence="3" id="KW-0548">Nucleotidyltransferase</keyword>
<dbReference type="Pfam" id="PF17921">
    <property type="entry name" value="Integrase_H2C2"/>
    <property type="match status" value="1"/>
</dbReference>
<dbReference type="Pfam" id="PF00078">
    <property type="entry name" value="RVT_1"/>
    <property type="match status" value="1"/>
</dbReference>
<evidence type="ECO:0000259" key="10">
    <source>
        <dbReference type="Pfam" id="PF03732"/>
    </source>
</evidence>
<dbReference type="Gene3D" id="3.10.10.10">
    <property type="entry name" value="HIV Type 1 Reverse Transcriptase, subunit A, domain 1"/>
    <property type="match status" value="1"/>
</dbReference>
<dbReference type="GO" id="GO:0008233">
    <property type="term" value="F:peptidase activity"/>
    <property type="evidence" value="ECO:0007669"/>
    <property type="project" value="UniProtKB-KW"/>
</dbReference>
<gene>
    <name evidence="14" type="primary">TY3B-I_227</name>
    <name evidence="14" type="ORF">CK203_054946</name>
</gene>
<dbReference type="PANTHER" id="PTHR35046">
    <property type="entry name" value="ZINC KNUCKLE (CCHC-TYPE) FAMILY PROTEIN"/>
    <property type="match status" value="1"/>
</dbReference>
<feature type="domain" description="Retrotransposon gag" evidence="10">
    <location>
        <begin position="283"/>
        <end position="352"/>
    </location>
</feature>
<evidence type="ECO:0000256" key="7">
    <source>
        <dbReference type="ARBA" id="ARBA00022918"/>
    </source>
</evidence>
<organism evidence="14 15">
    <name type="scientific">Vitis vinifera</name>
    <name type="common">Grape</name>
    <dbReference type="NCBI Taxonomy" id="29760"/>
    <lineage>
        <taxon>Eukaryota</taxon>
        <taxon>Viridiplantae</taxon>
        <taxon>Streptophyta</taxon>
        <taxon>Embryophyta</taxon>
        <taxon>Tracheophyta</taxon>
        <taxon>Spermatophyta</taxon>
        <taxon>Magnoliopsida</taxon>
        <taxon>eudicotyledons</taxon>
        <taxon>Gunneridae</taxon>
        <taxon>Pentapetalae</taxon>
        <taxon>rosids</taxon>
        <taxon>Vitales</taxon>
        <taxon>Vitaceae</taxon>
        <taxon>Viteae</taxon>
        <taxon>Vitis</taxon>
    </lineage>
</organism>
<sequence>MRGGVIPHARCCYRFFERGAYQRVPNARRQGRRARVDDFDDYHEDEFEDEEDQASLNHDDRFVPRGERRGRGSQQSNASNGVQFGVEMKKLQSLQADHSKLKEEFCTAAKSPFCCEMISQPFCTVQRNFSSSFPIFAIDTFGYFASDFLCLNPHFLLLSGAYSRKRGGRKPLDENLLYNQPNSEDFSSDDERLGFSSLGVRKSGHLGQHLVRQVISVHGDSLVYLLRAFGRWFEDHLEWQVLGERYEPLQGASVINFVDYFLNQGALAGHESADTPIGHESPIETWEEKKATMRRWFVPNHYYRDLYQKLQSLTQGYRSVDDYHKEMEIAMIRPNVEEDREATMARFLNGLNWDIANVVELQHYVDLEDMVHMAIKVERRLKRKGTRSFQNPDSFASWSPNGRKDERVVFKSKIEPPKRRYEASNVNKVEGESLVARRALSAQVKEDDMEQQRENIFHTRCHINNKEYEDVFPNDVPSGLPPIRGIEHQIDFVLGAKIPNQPAYRSNPEETKELQRQVEELLTKGHVRENMSPCAVPMLLVPKKDGTWRMCVDCRAINNITVKDRHPIPRLDDMLDELHGSCVFTKIDLKSGYHQIRMKEGDEWKTAFKTKYGLYEWLVMPFGLTNAPSTFMSAKGIKVDEENVKTIKEWPTPKSITEEKRPTTYFSEKLNGATLNYPTYDKELYALVRALETWQHYLWPKEFVIHTDHESLKHLKGQGKLNRRHAKWVEFIETFPYVIKYKQGKENIAADALSRRYALVSTLNAKLLGFEYVKELYANENDFARVYGACEKATFAHGGGLMGHFGVRKTLDVLHEHFFWPKMKRDVERACARCITCRQTKSRVLLHGLYTPLLVPSAPWVDISMDFVLGLPRSRNVNEMTSLDGEKKTEMVKKLHESVRKHIEKKNKQYATKANKGLREVLFEPGDWVWVHMRKERFPTCRWSKLHPRGDGPFQVLERINDNAYKLDLSGDDSRTNPFEERGNDENQQAFKDPLHVLVGPITKARSKKIKEALNGLIHDIWVDSNAGHSKLGPKEDEGVINLIQAIEG</sequence>
<feature type="region of interest" description="Disordered" evidence="8">
    <location>
        <begin position="44"/>
        <end position="82"/>
    </location>
</feature>
<evidence type="ECO:0000256" key="1">
    <source>
        <dbReference type="ARBA" id="ARBA00022670"/>
    </source>
</evidence>
<feature type="domain" description="Reverse transcriptase" evidence="9">
    <location>
        <begin position="541"/>
        <end position="632"/>
    </location>
</feature>
<evidence type="ECO:0000256" key="5">
    <source>
        <dbReference type="ARBA" id="ARBA00022759"/>
    </source>
</evidence>
<evidence type="ECO:0000256" key="3">
    <source>
        <dbReference type="ARBA" id="ARBA00022695"/>
    </source>
</evidence>
<accession>A0A438GJB5</accession>
<feature type="compositionally biased region" description="Polar residues" evidence="8">
    <location>
        <begin position="73"/>
        <end position="82"/>
    </location>
</feature>
<dbReference type="Gene3D" id="1.10.340.70">
    <property type="match status" value="1"/>
</dbReference>
<comment type="caution">
    <text evidence="14">The sequence shown here is derived from an EMBL/GenBank/DDBJ whole genome shotgun (WGS) entry which is preliminary data.</text>
</comment>
<evidence type="ECO:0000256" key="4">
    <source>
        <dbReference type="ARBA" id="ARBA00022722"/>
    </source>
</evidence>
<evidence type="ECO:0000259" key="13">
    <source>
        <dbReference type="Pfam" id="PF24626"/>
    </source>
</evidence>
<protein>
    <submittedName>
        <fullName evidence="14">Transposon Ty3-I Gag-Pol polyprotein</fullName>
    </submittedName>
</protein>
<evidence type="ECO:0000259" key="9">
    <source>
        <dbReference type="Pfam" id="PF00078"/>
    </source>
</evidence>
<evidence type="ECO:0000259" key="11">
    <source>
        <dbReference type="Pfam" id="PF17917"/>
    </source>
</evidence>
<name>A0A438GJB5_VITVI</name>
<dbReference type="Gene3D" id="3.30.70.270">
    <property type="match status" value="1"/>
</dbReference>
<proteinExistence type="predicted"/>
<dbReference type="CDD" id="cd01647">
    <property type="entry name" value="RT_LTR"/>
    <property type="match status" value="1"/>
</dbReference>
<dbReference type="Pfam" id="PF24626">
    <property type="entry name" value="SH3_Tf2-1"/>
    <property type="match status" value="1"/>
</dbReference>
<dbReference type="SUPFAM" id="SSF56672">
    <property type="entry name" value="DNA/RNA polymerases"/>
    <property type="match status" value="1"/>
</dbReference>
<dbReference type="Proteomes" id="UP000288805">
    <property type="component" value="Unassembled WGS sequence"/>
</dbReference>
<dbReference type="GO" id="GO:0004519">
    <property type="term" value="F:endonuclease activity"/>
    <property type="evidence" value="ECO:0007669"/>
    <property type="project" value="UniProtKB-KW"/>
</dbReference>
<evidence type="ECO:0000256" key="2">
    <source>
        <dbReference type="ARBA" id="ARBA00022679"/>
    </source>
</evidence>
<evidence type="ECO:0000256" key="8">
    <source>
        <dbReference type="SAM" id="MobiDB-lite"/>
    </source>
</evidence>
<feature type="compositionally biased region" description="Basic and acidic residues" evidence="8">
    <location>
        <begin position="57"/>
        <end position="70"/>
    </location>
</feature>
<dbReference type="InterPro" id="IPR043128">
    <property type="entry name" value="Rev_trsase/Diguanyl_cyclase"/>
</dbReference>
<dbReference type="GO" id="GO:0003964">
    <property type="term" value="F:RNA-directed DNA polymerase activity"/>
    <property type="evidence" value="ECO:0007669"/>
    <property type="project" value="UniProtKB-KW"/>
</dbReference>
<evidence type="ECO:0000313" key="14">
    <source>
        <dbReference type="EMBL" id="RVW72262.1"/>
    </source>
</evidence>
<keyword evidence="7" id="KW-0695">RNA-directed DNA polymerase</keyword>
<dbReference type="AlphaFoldDB" id="A0A438GJB5"/>
<dbReference type="EMBL" id="QGNW01000419">
    <property type="protein sequence ID" value="RVW72262.1"/>
    <property type="molecule type" value="Genomic_DNA"/>
</dbReference>
<dbReference type="InterPro" id="IPR041373">
    <property type="entry name" value="RT_RNaseH"/>
</dbReference>
<dbReference type="FunFam" id="3.10.10.10:FF:000007">
    <property type="entry name" value="Retrovirus-related Pol polyprotein from transposon 17.6-like Protein"/>
    <property type="match status" value="1"/>
</dbReference>
<reference evidence="14 15" key="1">
    <citation type="journal article" date="2018" name="PLoS Genet.">
        <title>Population sequencing reveals clonal diversity and ancestral inbreeding in the grapevine cultivar Chardonnay.</title>
        <authorList>
            <person name="Roach M.J."/>
            <person name="Johnson D.L."/>
            <person name="Bohlmann J."/>
            <person name="van Vuuren H.J."/>
            <person name="Jones S.J."/>
            <person name="Pretorius I.S."/>
            <person name="Schmidt S.A."/>
            <person name="Borneman A.R."/>
        </authorList>
    </citation>
    <scope>NUCLEOTIDE SEQUENCE [LARGE SCALE GENOMIC DNA]</scope>
    <source>
        <strain evidence="15">cv. Chardonnay</strain>
        <tissue evidence="14">Leaf</tissue>
    </source>
</reference>
<keyword evidence="1" id="KW-0645">Protease</keyword>
<dbReference type="CDD" id="cd09274">
    <property type="entry name" value="RNase_HI_RT_Ty3"/>
    <property type="match status" value="1"/>
</dbReference>
<keyword evidence="5" id="KW-0255">Endonuclease</keyword>
<dbReference type="InterPro" id="IPR000477">
    <property type="entry name" value="RT_dom"/>
</dbReference>
<feature type="domain" description="Tf2-1-like SH3-like" evidence="13">
    <location>
        <begin position="926"/>
        <end position="970"/>
    </location>
</feature>
<dbReference type="InterPro" id="IPR043502">
    <property type="entry name" value="DNA/RNA_pol_sf"/>
</dbReference>
<feature type="compositionally biased region" description="Acidic residues" evidence="8">
    <location>
        <begin position="44"/>
        <end position="53"/>
    </location>
</feature>
<keyword evidence="6" id="KW-0378">Hydrolase</keyword>